<evidence type="ECO:0000256" key="1">
    <source>
        <dbReference type="ARBA" id="ARBA00006249"/>
    </source>
</evidence>
<feature type="chain" id="PRO_5043114245" description="Carboxylic ester hydrolase" evidence="8">
    <location>
        <begin position="23"/>
        <end position="921"/>
    </location>
</feature>
<evidence type="ECO:0000256" key="6">
    <source>
        <dbReference type="ARBA" id="ARBA00022837"/>
    </source>
</evidence>
<dbReference type="Proteomes" id="UP001369815">
    <property type="component" value="Unassembled WGS sequence"/>
</dbReference>
<dbReference type="PANTHER" id="PTHR33938:SF2">
    <property type="entry name" value="CARBOXYLIC ESTER HYDROLASE"/>
    <property type="match status" value="1"/>
</dbReference>
<dbReference type="PANTHER" id="PTHR33938">
    <property type="entry name" value="FERULOYL ESTERASE B-RELATED"/>
    <property type="match status" value="1"/>
</dbReference>
<keyword evidence="10" id="KW-1185">Reference proteome</keyword>
<dbReference type="EMBL" id="JBANMG010000004">
    <property type="protein sequence ID" value="KAK6954274.1"/>
    <property type="molecule type" value="Genomic_DNA"/>
</dbReference>
<dbReference type="SUPFAM" id="SSF53474">
    <property type="entry name" value="alpha/beta-Hydrolases"/>
    <property type="match status" value="1"/>
</dbReference>
<feature type="signal peptide" evidence="8">
    <location>
        <begin position="1"/>
        <end position="22"/>
    </location>
</feature>
<keyword evidence="7" id="KW-1015">Disulfide bond</keyword>
<protein>
    <recommendedName>
        <fullName evidence="8">Carboxylic ester hydrolase</fullName>
        <ecNumber evidence="8">3.1.1.-</ecNumber>
    </recommendedName>
</protein>
<sequence>MVSLIVPALWVLLSFLAYHANSTPYAKRPRQSAACTAAYFNGIIPSGVSVESVQHVTTGSFSERGNLGYPVFPTGLPPLCAVIIKNDTADYRFGMFLPDTWNSKLLVIGSYAFLGGINWLDMGAGVQYGVATLSTNTGHSSGPGDLTWPTTEQLKVNWAYQALEGSITLGKSLIQSYYNDQEIAYTYYSGCSTGGRQGLKQIQRDPDMFDGALIGAPAWDTKNLMPWISRLAMWNLPEDADGSISDQSLFLRLQAEVLKQCDPLDGMQDGIVSSLSACREQFDISQISCEVSTDKTACWTQAQIETAQKMYGDYVTEDGRFVYKGLDYSSEAEWGTFLMPAGLNDANNVRRNFDAQYERTFMNYGSRWQITSYNDSVVDDARALDESSVQASADQFDLGDFRDKGKIIMYGGLADATVPVQHTTLYYNRTVEAMGNVDDFFRYFQIPGMGHCWAIPGTSKYNVPWMIAGAGQAAQVPPYTGGSSVPGFKDKDHDALLALMDWVENGNAVSRIIATGFNLTDSTGQSVAVHRQRPLCAYPRTATYDGQGLQNDASSWQSQEVLRLAALPDAVENGQIVKRYMSQRSAWHPEDDIAIASEAEYSGLQSTPRKRKVAYGGHVYSQAGMAASKALADMQTSQTGASRKEVGIHTIHGYFSEAGLVDRPFIYSVTTLAANPSFPNLLVTVRQPLSSSTNPDGDHFPLADAELPLGPVCFNAIVSFRPSVVSQHVAQELPAQTRFADILSSRPPSAWDPAPHVDIAKTVDAFPMRNPGTFPAVDMKKVDLTAFNEGKPLHERRELILYRLLAPLPADHPDSHICTHTYEADRNGLLMISNHVGFGYDFGRAASLSYSFVVHVNPEDAVMSYGENEWWIQEACFPRLEAGRGTIMSKIWSPKGVHVATEYQDGICQRQWKPGERKGKL</sequence>
<evidence type="ECO:0000256" key="2">
    <source>
        <dbReference type="ARBA" id="ARBA00022487"/>
    </source>
</evidence>
<accession>A0AAX6MP57</accession>
<gene>
    <name evidence="9" type="ORF">Daesc_004241</name>
</gene>
<dbReference type="Gene3D" id="2.40.160.210">
    <property type="entry name" value="Acyl-CoA thioesterase, double hotdog domain"/>
    <property type="match status" value="1"/>
</dbReference>
<dbReference type="Pfam" id="PF07519">
    <property type="entry name" value="Tannase"/>
    <property type="match status" value="1"/>
</dbReference>
<dbReference type="InterPro" id="IPR011118">
    <property type="entry name" value="Tannase/feruloyl_esterase"/>
</dbReference>
<reference evidence="9 10" key="1">
    <citation type="journal article" date="2024" name="Front Chem Biol">
        <title>Unveiling the potential of Daldinia eschscholtzii MFLUCC 19-0629 through bioactivity and bioinformatics studies for enhanced sustainable agriculture production.</title>
        <authorList>
            <person name="Brooks S."/>
            <person name="Weaver J.A."/>
            <person name="Klomchit A."/>
            <person name="Alharthi S.A."/>
            <person name="Onlamun T."/>
            <person name="Nurani R."/>
            <person name="Vong T.K."/>
            <person name="Alberti F."/>
            <person name="Greco C."/>
        </authorList>
    </citation>
    <scope>NUCLEOTIDE SEQUENCE [LARGE SCALE GENOMIC DNA]</scope>
    <source>
        <strain evidence="9">MFLUCC 19-0629</strain>
    </source>
</reference>
<evidence type="ECO:0000313" key="9">
    <source>
        <dbReference type="EMBL" id="KAK6954274.1"/>
    </source>
</evidence>
<evidence type="ECO:0000256" key="5">
    <source>
        <dbReference type="ARBA" id="ARBA00022801"/>
    </source>
</evidence>
<evidence type="ECO:0000256" key="7">
    <source>
        <dbReference type="ARBA" id="ARBA00023157"/>
    </source>
</evidence>
<dbReference type="EC" id="3.1.1.-" evidence="8"/>
<evidence type="ECO:0000256" key="3">
    <source>
        <dbReference type="ARBA" id="ARBA00022723"/>
    </source>
</evidence>
<dbReference type="InterPro" id="IPR042171">
    <property type="entry name" value="Acyl-CoA_hotdog"/>
</dbReference>
<keyword evidence="2" id="KW-0719">Serine esterase</keyword>
<keyword evidence="3" id="KW-0479">Metal-binding</keyword>
<organism evidence="9 10">
    <name type="scientific">Daldinia eschscholtzii</name>
    <dbReference type="NCBI Taxonomy" id="292717"/>
    <lineage>
        <taxon>Eukaryota</taxon>
        <taxon>Fungi</taxon>
        <taxon>Dikarya</taxon>
        <taxon>Ascomycota</taxon>
        <taxon>Pezizomycotina</taxon>
        <taxon>Sordariomycetes</taxon>
        <taxon>Xylariomycetidae</taxon>
        <taxon>Xylariales</taxon>
        <taxon>Hypoxylaceae</taxon>
        <taxon>Daldinia</taxon>
    </lineage>
</organism>
<dbReference type="SUPFAM" id="SSF54637">
    <property type="entry name" value="Thioesterase/thiol ester dehydrase-isomerase"/>
    <property type="match status" value="2"/>
</dbReference>
<name>A0AAX6MP57_9PEZI</name>
<keyword evidence="4 8" id="KW-0732">Signal</keyword>
<dbReference type="InterPro" id="IPR029069">
    <property type="entry name" value="HotDog_dom_sf"/>
</dbReference>
<proteinExistence type="inferred from homology"/>
<comment type="caution">
    <text evidence="9">The sequence shown here is derived from an EMBL/GenBank/DDBJ whole genome shotgun (WGS) entry which is preliminary data.</text>
</comment>
<keyword evidence="5 8" id="KW-0378">Hydrolase</keyword>
<comment type="similarity">
    <text evidence="1 8">Belongs to the tannase family.</text>
</comment>
<dbReference type="InterPro" id="IPR029058">
    <property type="entry name" value="AB_hydrolase_fold"/>
</dbReference>
<evidence type="ECO:0000256" key="4">
    <source>
        <dbReference type="ARBA" id="ARBA00022729"/>
    </source>
</evidence>
<dbReference type="AlphaFoldDB" id="A0AAX6MP57"/>
<dbReference type="GO" id="GO:0030600">
    <property type="term" value="F:feruloyl esterase activity"/>
    <property type="evidence" value="ECO:0007669"/>
    <property type="project" value="UniProtKB-ARBA"/>
</dbReference>
<dbReference type="CDD" id="cd03444">
    <property type="entry name" value="Thioesterase_II_repeat1"/>
    <property type="match status" value="1"/>
</dbReference>
<evidence type="ECO:0000313" key="10">
    <source>
        <dbReference type="Proteomes" id="UP001369815"/>
    </source>
</evidence>
<dbReference type="GO" id="GO:0046872">
    <property type="term" value="F:metal ion binding"/>
    <property type="evidence" value="ECO:0007669"/>
    <property type="project" value="UniProtKB-KW"/>
</dbReference>
<evidence type="ECO:0000256" key="8">
    <source>
        <dbReference type="RuleBase" id="RU361238"/>
    </source>
</evidence>
<keyword evidence="6" id="KW-0106">Calcium</keyword>